<reference evidence="1 2" key="1">
    <citation type="submission" date="2018-05" db="EMBL/GenBank/DDBJ databases">
        <title>Genomic Encyclopedia of Type Strains, Phase IV (KMG-IV): sequencing the most valuable type-strain genomes for metagenomic binning, comparative biology and taxonomic classification.</title>
        <authorList>
            <person name="Goeker M."/>
        </authorList>
    </citation>
    <scope>NUCLEOTIDE SEQUENCE [LARGE SCALE GENOMIC DNA]</scope>
    <source>
        <strain evidence="1 2">DSM 24995</strain>
    </source>
</reference>
<organism evidence="1 2">
    <name type="scientific">Hungatella effluvii</name>
    <dbReference type="NCBI Taxonomy" id="1096246"/>
    <lineage>
        <taxon>Bacteria</taxon>
        <taxon>Bacillati</taxon>
        <taxon>Bacillota</taxon>
        <taxon>Clostridia</taxon>
        <taxon>Lachnospirales</taxon>
        <taxon>Lachnospiraceae</taxon>
        <taxon>Hungatella</taxon>
    </lineage>
</organism>
<dbReference type="Proteomes" id="UP000248057">
    <property type="component" value="Unassembled WGS sequence"/>
</dbReference>
<sequence>MTKINKKYKDRLFRMAFCEKKDLLELYNAMNGSSYSDPEELEIVTLDDVIYMGLKNDVAFLIDEVLNLWEHQSTWNPNMPLRGLFYFSDEYRKYIEKRHLNIYGSRRVMLPVPQYVVFYNGPENRPERSVLPLSQSFCHMNPEHAACIELKATVININRGYNETLMKQCKKLRDYAEFTGRVRDELKEASSLEEAVELAVDYCIRNDILADFLSSHRAEVCEVILTEYDEEMHIASEKEISREEGLLKGREEGIRALIMDNLEKQVPEDIIIQKLQRYFSLDKEKVTAYLSTFKKEYVSIYGQREKI</sequence>
<gene>
    <name evidence="1" type="ORF">DFR60_11838</name>
</gene>
<evidence type="ECO:0000313" key="1">
    <source>
        <dbReference type="EMBL" id="PXX48159.1"/>
    </source>
</evidence>
<evidence type="ECO:0000313" key="2">
    <source>
        <dbReference type="Proteomes" id="UP000248057"/>
    </source>
</evidence>
<dbReference type="GeneID" id="86064203"/>
<proteinExistence type="predicted"/>
<name>A0A2V3XW62_9FIRM</name>
<comment type="caution">
    <text evidence="1">The sequence shown here is derived from an EMBL/GenBank/DDBJ whole genome shotgun (WGS) entry which is preliminary data.</text>
</comment>
<accession>A0A2V3XW62</accession>
<dbReference type="AlphaFoldDB" id="A0A2V3XW62"/>
<dbReference type="EMBL" id="QJKD01000018">
    <property type="protein sequence ID" value="PXX48159.1"/>
    <property type="molecule type" value="Genomic_DNA"/>
</dbReference>
<keyword evidence="2" id="KW-1185">Reference proteome</keyword>
<dbReference type="RefSeq" id="WP_243005177.1">
    <property type="nucleotide sequence ID" value="NZ_QJKD01000018.1"/>
</dbReference>
<protein>
    <submittedName>
        <fullName evidence="1">Uncharacterized protein</fullName>
    </submittedName>
</protein>